<proteinExistence type="predicted"/>
<protein>
    <recommendedName>
        <fullName evidence="1">Mycothiol-dependent maleylpyruvate isomerase metal-binding domain-containing protein</fullName>
    </recommendedName>
</protein>
<feature type="domain" description="Mycothiol-dependent maleylpyruvate isomerase metal-binding" evidence="1">
    <location>
        <begin position="9"/>
        <end position="87"/>
    </location>
</feature>
<dbReference type="NCBIfam" id="TIGR03083">
    <property type="entry name" value="maleylpyruvate isomerase family mycothiol-dependent enzyme"/>
    <property type="match status" value="1"/>
</dbReference>
<dbReference type="SUPFAM" id="SSF109854">
    <property type="entry name" value="DinB/YfiT-like putative metalloenzymes"/>
    <property type="match status" value="1"/>
</dbReference>
<name>A0ABX8EKA1_9ACTN</name>
<keyword evidence="3" id="KW-1185">Reference proteome</keyword>
<dbReference type="Pfam" id="PF11716">
    <property type="entry name" value="MDMPI_N"/>
    <property type="match status" value="1"/>
</dbReference>
<evidence type="ECO:0000313" key="2">
    <source>
        <dbReference type="EMBL" id="QVT80674.1"/>
    </source>
</evidence>
<reference evidence="2 3" key="1">
    <citation type="submission" date="2021-05" db="EMBL/GenBank/DDBJ databases">
        <title>Complete genome of Nocardioides aquaticus KCTC 9944T isolated from meromictic and hypersaline Ekho Lake, Antarctica.</title>
        <authorList>
            <person name="Hwang K."/>
            <person name="Kim K.M."/>
            <person name="Choe H."/>
        </authorList>
    </citation>
    <scope>NUCLEOTIDE SEQUENCE [LARGE SCALE GENOMIC DNA]</scope>
    <source>
        <strain evidence="2 3">KCTC 9944</strain>
    </source>
</reference>
<dbReference type="Proteomes" id="UP000679307">
    <property type="component" value="Chromosome"/>
</dbReference>
<dbReference type="EMBL" id="CP075371">
    <property type="protein sequence ID" value="QVT80674.1"/>
    <property type="molecule type" value="Genomic_DNA"/>
</dbReference>
<evidence type="ECO:0000259" key="1">
    <source>
        <dbReference type="Pfam" id="PF11716"/>
    </source>
</evidence>
<dbReference type="InterPro" id="IPR017517">
    <property type="entry name" value="Maleyloyr_isom"/>
</dbReference>
<sequence>MTWVAKERRSFAASFRDADPDAPTLCDGWTTRHLLAHVVQREHAILRNIWDQVTTNSPGEERFMRSLVTKAGSPHGYAALVDTLEAGPSRHSLMGRFDETLNLLEYVVHHEDLRRGSGPVPRRTLHEEEVRELWRRARPILTRAYRKAPVAVRLEPDDSALTAIGKHSSGVVLSGAPLELVLHAFGRRQAADIGIQGSADATRSFAEWSAQK</sequence>
<evidence type="ECO:0000313" key="3">
    <source>
        <dbReference type="Proteomes" id="UP000679307"/>
    </source>
</evidence>
<dbReference type="InterPro" id="IPR024344">
    <property type="entry name" value="MDMPI_metal-binding"/>
</dbReference>
<accession>A0ABX8EKA1</accession>
<dbReference type="Gene3D" id="1.20.120.450">
    <property type="entry name" value="dinb family like domain"/>
    <property type="match status" value="1"/>
</dbReference>
<dbReference type="InterPro" id="IPR034660">
    <property type="entry name" value="DinB/YfiT-like"/>
</dbReference>
<gene>
    <name evidence="2" type="ORF">ENKNEFLB_03074</name>
</gene>
<organism evidence="2 3">
    <name type="scientific">Nocardioides aquaticus</name>
    <dbReference type="NCBI Taxonomy" id="160826"/>
    <lineage>
        <taxon>Bacteria</taxon>
        <taxon>Bacillati</taxon>
        <taxon>Actinomycetota</taxon>
        <taxon>Actinomycetes</taxon>
        <taxon>Propionibacteriales</taxon>
        <taxon>Nocardioidaceae</taxon>
        <taxon>Nocardioides</taxon>
    </lineage>
</organism>
<dbReference type="RefSeq" id="WP_107766947.1">
    <property type="nucleotide sequence ID" value="NZ_BAAAHS010000007.1"/>
</dbReference>